<evidence type="ECO:0000313" key="2">
    <source>
        <dbReference type="EMBL" id="KAG2482385.1"/>
    </source>
</evidence>
<dbReference type="InterPro" id="IPR036249">
    <property type="entry name" value="Thioredoxin-like_sf"/>
</dbReference>
<dbReference type="InterPro" id="IPR044192">
    <property type="entry name" value="CDSP32"/>
</dbReference>
<reference evidence="2" key="1">
    <citation type="journal article" date="2020" name="bioRxiv">
        <title>Comparative genomics of Chlamydomonas.</title>
        <authorList>
            <person name="Craig R.J."/>
            <person name="Hasan A.R."/>
            <person name="Ness R.W."/>
            <person name="Keightley P.D."/>
        </authorList>
    </citation>
    <scope>NUCLEOTIDE SEQUENCE</scope>
    <source>
        <strain evidence="2">CCAP 11/70</strain>
    </source>
</reference>
<evidence type="ECO:0000313" key="3">
    <source>
        <dbReference type="Proteomes" id="UP000612055"/>
    </source>
</evidence>
<evidence type="ECO:0000256" key="1">
    <source>
        <dbReference type="SAM" id="MobiDB-lite"/>
    </source>
</evidence>
<name>A0A835XFI9_9CHLO</name>
<sequence>MNCLLRGRPVHPSCQCAASAGPSSSARVPLGFATRRSRATRISGEAPFHGEARGRLVRSAGASREVRRTETVEEQMERRLRESEQVESRVVSIDDEEEFVQQLEEAGKDLVVVEFQSERVCETGLFEPEPELQWKLDAEKEAAARMARCADVKHVIQRTARECTDVRFLSVETDGSPDREALLQRLGVTVLPTLQFYREGKLLWEHKGVAQMGANVGEGLMYYGDRAGSGGVQPSTLVAEVTSRASLDAFLNANPDPKVLNVLQVALTNAGPCIKVFPAVVALARSFQGYASFARLIGDTNGETRELLKDFNIVEVPTFLFFRGGKEVGRHVGSSRGDLIGQILTQQAAQGLSPPPPPVTARKSRSRASMRDAKLRRG</sequence>
<dbReference type="EMBL" id="JAEHOE010000227">
    <property type="protein sequence ID" value="KAG2482385.1"/>
    <property type="molecule type" value="Genomic_DNA"/>
</dbReference>
<comment type="caution">
    <text evidence="2">The sequence shown here is derived from an EMBL/GenBank/DDBJ whole genome shotgun (WGS) entry which is preliminary data.</text>
</comment>
<dbReference type="Gene3D" id="3.40.30.10">
    <property type="entry name" value="Glutaredoxin"/>
    <property type="match status" value="2"/>
</dbReference>
<proteinExistence type="predicted"/>
<protein>
    <recommendedName>
        <fullName evidence="4">Thioredoxin domain-containing protein</fullName>
    </recommendedName>
</protein>
<dbReference type="AlphaFoldDB" id="A0A835XFI9"/>
<organism evidence="2 3">
    <name type="scientific">Edaphochlamys debaryana</name>
    <dbReference type="NCBI Taxonomy" id="47281"/>
    <lineage>
        <taxon>Eukaryota</taxon>
        <taxon>Viridiplantae</taxon>
        <taxon>Chlorophyta</taxon>
        <taxon>core chlorophytes</taxon>
        <taxon>Chlorophyceae</taxon>
        <taxon>CS clade</taxon>
        <taxon>Chlamydomonadales</taxon>
        <taxon>Chlamydomonadales incertae sedis</taxon>
        <taxon>Edaphochlamys</taxon>
    </lineage>
</organism>
<dbReference type="GO" id="GO:0016671">
    <property type="term" value="F:oxidoreductase activity, acting on a sulfur group of donors, disulfide as acceptor"/>
    <property type="evidence" value="ECO:0007669"/>
    <property type="project" value="InterPro"/>
</dbReference>
<dbReference type="Proteomes" id="UP000612055">
    <property type="component" value="Unassembled WGS sequence"/>
</dbReference>
<dbReference type="PANTHER" id="PTHR47578:SF1">
    <property type="entry name" value="THIOREDOXIN-LIKE PROTEIN CDSP32, CHLOROPLASTIC"/>
    <property type="match status" value="1"/>
</dbReference>
<feature type="compositionally biased region" description="Basic and acidic residues" evidence="1">
    <location>
        <begin position="369"/>
        <end position="378"/>
    </location>
</feature>
<accession>A0A835XFI9</accession>
<dbReference type="OrthoDB" id="10263751at2759"/>
<dbReference type="PANTHER" id="PTHR47578">
    <property type="entry name" value="THIOREDOXIN-LIKE PROTEIN CDSP32, CHLOROPLASTIC"/>
    <property type="match status" value="1"/>
</dbReference>
<gene>
    <name evidence="2" type="ORF">HYH03_018681</name>
</gene>
<dbReference type="SUPFAM" id="SSF52833">
    <property type="entry name" value="Thioredoxin-like"/>
    <property type="match status" value="2"/>
</dbReference>
<evidence type="ECO:0008006" key="4">
    <source>
        <dbReference type="Google" id="ProtNLM"/>
    </source>
</evidence>
<feature type="region of interest" description="Disordered" evidence="1">
    <location>
        <begin position="347"/>
        <end position="378"/>
    </location>
</feature>
<keyword evidence="3" id="KW-1185">Reference proteome</keyword>